<sequence>MDRSSVTEFIGKEVPDWDDEVIAMARFKAFSGQRSDWELKFRFWRDLILKIARHFGIFIIRPQEVKEEWFNRGGLTPLCIDHVLSLMYNEGDIVRSGDLVNPRSGRLSNLFVRVRNLTFRSSTRDIMLEDHVVLTTLLKEKAGEVVKLLSDSHWTSSCIVTLEKFEGMCDGPIEASAVLSYLSGCGKGQYLSISKKEFIEGVKVSLTHAVVSGITSLDCDVLHLIWTTEKLQRQLDIIDRRHEMSRKSALACLSSGNKKLALRHVRELKLATESREKCSSLLNRVEEVLSIIADAESTKKVSEAIQIGARAVKENRITVEDIQLCLEELEEGIGTLKEVEKAIVEFSVSVTDIENEDIEEEFRKLELEIKYDKLPVLGIDVRREAPEKASSESAELLTNALSNLKLGDGSAENPGPLDSVAPGRIEKLRNPIPEAA</sequence>
<dbReference type="InterPro" id="IPR005024">
    <property type="entry name" value="Snf7_fam"/>
</dbReference>
<dbReference type="GO" id="GO:0006900">
    <property type="term" value="P:vesicle budding from membrane"/>
    <property type="evidence" value="ECO:0007669"/>
    <property type="project" value="TreeGrafter"/>
</dbReference>
<evidence type="ECO:0000313" key="2">
    <source>
        <dbReference type="EMBL" id="KAF5733418.1"/>
    </source>
</evidence>
<name>A0A7J7CH88_TRIWF</name>
<dbReference type="Pfam" id="PF25880">
    <property type="entry name" value="WHD_CHMP7_1st"/>
    <property type="match status" value="1"/>
</dbReference>
<dbReference type="PANTHER" id="PTHR22761:SF7">
    <property type="entry name" value="SNF7 FAMILY PROTEIN"/>
    <property type="match status" value="1"/>
</dbReference>
<feature type="region of interest" description="Disordered" evidence="1">
    <location>
        <begin position="405"/>
        <end position="436"/>
    </location>
</feature>
<accession>A0A7J7CH88</accession>
<dbReference type="GO" id="GO:0000815">
    <property type="term" value="C:ESCRT III complex"/>
    <property type="evidence" value="ECO:0007669"/>
    <property type="project" value="TreeGrafter"/>
</dbReference>
<organism evidence="2 3">
    <name type="scientific">Tripterygium wilfordii</name>
    <name type="common">Thunder God vine</name>
    <dbReference type="NCBI Taxonomy" id="458696"/>
    <lineage>
        <taxon>Eukaryota</taxon>
        <taxon>Viridiplantae</taxon>
        <taxon>Streptophyta</taxon>
        <taxon>Embryophyta</taxon>
        <taxon>Tracheophyta</taxon>
        <taxon>Spermatophyta</taxon>
        <taxon>Magnoliopsida</taxon>
        <taxon>eudicotyledons</taxon>
        <taxon>Gunneridae</taxon>
        <taxon>Pentapetalae</taxon>
        <taxon>rosids</taxon>
        <taxon>fabids</taxon>
        <taxon>Celastrales</taxon>
        <taxon>Celastraceae</taxon>
        <taxon>Tripterygium</taxon>
    </lineage>
</organism>
<dbReference type="Pfam" id="PF03357">
    <property type="entry name" value="Snf7"/>
    <property type="match status" value="1"/>
</dbReference>
<dbReference type="EMBL" id="JAAARO010000017">
    <property type="protein sequence ID" value="KAF5733418.1"/>
    <property type="molecule type" value="Genomic_DNA"/>
</dbReference>
<dbReference type="Proteomes" id="UP000593562">
    <property type="component" value="Unassembled WGS sequence"/>
</dbReference>
<keyword evidence="3" id="KW-1185">Reference proteome</keyword>
<dbReference type="AlphaFoldDB" id="A0A7J7CH88"/>
<evidence type="ECO:0000313" key="3">
    <source>
        <dbReference type="Proteomes" id="UP000593562"/>
    </source>
</evidence>
<evidence type="ECO:0008006" key="4">
    <source>
        <dbReference type="Google" id="ProtNLM"/>
    </source>
</evidence>
<comment type="caution">
    <text evidence="2">The sequence shown here is derived from an EMBL/GenBank/DDBJ whole genome shotgun (WGS) entry which is preliminary data.</text>
</comment>
<dbReference type="FunCoup" id="A0A7J7CH88">
    <property type="interactions" value="3792"/>
</dbReference>
<dbReference type="InParanoid" id="A0A7J7CH88"/>
<dbReference type="GO" id="GO:0032511">
    <property type="term" value="P:late endosome to vacuole transport via multivesicular body sorting pathway"/>
    <property type="evidence" value="ECO:0007669"/>
    <property type="project" value="TreeGrafter"/>
</dbReference>
<protein>
    <recommendedName>
        <fullName evidence="4">Charged multivesicular body protein 7</fullName>
    </recommendedName>
</protein>
<dbReference type="GO" id="GO:0005771">
    <property type="term" value="C:multivesicular body"/>
    <property type="evidence" value="ECO:0007669"/>
    <property type="project" value="TreeGrafter"/>
</dbReference>
<dbReference type="OrthoDB" id="10250120at2759"/>
<dbReference type="GO" id="GO:0009898">
    <property type="term" value="C:cytoplasmic side of plasma membrane"/>
    <property type="evidence" value="ECO:0007669"/>
    <property type="project" value="TreeGrafter"/>
</dbReference>
<evidence type="ECO:0000256" key="1">
    <source>
        <dbReference type="SAM" id="MobiDB-lite"/>
    </source>
</evidence>
<proteinExistence type="predicted"/>
<dbReference type="PANTHER" id="PTHR22761">
    <property type="entry name" value="CHARGED MULTIVESICULAR BODY PROTEIN"/>
    <property type="match status" value="1"/>
</dbReference>
<reference evidence="2 3" key="1">
    <citation type="journal article" date="2020" name="Nat. Commun.">
        <title>Genome of Tripterygium wilfordii and identification of cytochrome P450 involved in triptolide biosynthesis.</title>
        <authorList>
            <person name="Tu L."/>
            <person name="Su P."/>
            <person name="Zhang Z."/>
            <person name="Gao L."/>
            <person name="Wang J."/>
            <person name="Hu T."/>
            <person name="Zhou J."/>
            <person name="Zhang Y."/>
            <person name="Zhao Y."/>
            <person name="Liu Y."/>
            <person name="Song Y."/>
            <person name="Tong Y."/>
            <person name="Lu Y."/>
            <person name="Yang J."/>
            <person name="Xu C."/>
            <person name="Jia M."/>
            <person name="Peters R.J."/>
            <person name="Huang L."/>
            <person name="Gao W."/>
        </authorList>
    </citation>
    <scope>NUCLEOTIDE SEQUENCE [LARGE SCALE GENOMIC DNA]</scope>
    <source>
        <strain evidence="3">cv. XIE 37</strain>
        <tissue evidence="2">Leaf</tissue>
    </source>
</reference>
<gene>
    <name evidence="2" type="ORF">HS088_TW17G00961</name>
</gene>